<keyword evidence="2 5" id="KW-0812">Transmembrane</keyword>
<keyword evidence="3 5" id="KW-1133">Transmembrane helix</keyword>
<gene>
    <name evidence="7" type="ORF">WG219_04140</name>
</gene>
<feature type="transmembrane region" description="Helical" evidence="5">
    <location>
        <begin position="338"/>
        <end position="359"/>
    </location>
</feature>
<protein>
    <submittedName>
        <fullName evidence="7">Calcium/sodium antiporter</fullName>
    </submittedName>
</protein>
<feature type="transmembrane region" description="Helical" evidence="5">
    <location>
        <begin position="127"/>
        <end position="147"/>
    </location>
</feature>
<feature type="transmembrane region" description="Helical" evidence="5">
    <location>
        <begin position="177"/>
        <end position="199"/>
    </location>
</feature>
<feature type="transmembrane region" description="Helical" evidence="5">
    <location>
        <begin position="309"/>
        <end position="332"/>
    </location>
</feature>
<feature type="transmembrane region" description="Helical" evidence="5">
    <location>
        <begin position="104"/>
        <end position="121"/>
    </location>
</feature>
<reference evidence="7 8" key="1">
    <citation type="submission" date="2024-03" db="EMBL/GenBank/DDBJ databases">
        <title>Complete genome of BD2.</title>
        <authorList>
            <person name="Cao G."/>
        </authorList>
    </citation>
    <scope>NUCLEOTIDE SEQUENCE [LARGE SCALE GENOMIC DNA]</scope>
    <source>
        <strain evidence="7 8">BD2</strain>
    </source>
</reference>
<evidence type="ECO:0000256" key="4">
    <source>
        <dbReference type="ARBA" id="ARBA00023136"/>
    </source>
</evidence>
<feature type="transmembrane region" description="Helical" evidence="5">
    <location>
        <begin position="278"/>
        <end position="302"/>
    </location>
</feature>
<feature type="transmembrane region" description="Helical" evidence="5">
    <location>
        <begin position="70"/>
        <end position="97"/>
    </location>
</feature>
<evidence type="ECO:0000259" key="6">
    <source>
        <dbReference type="Pfam" id="PF01699"/>
    </source>
</evidence>
<evidence type="ECO:0000313" key="8">
    <source>
        <dbReference type="Proteomes" id="UP001476583"/>
    </source>
</evidence>
<dbReference type="PANTHER" id="PTHR10846">
    <property type="entry name" value="SODIUM/POTASSIUM/CALCIUM EXCHANGER"/>
    <property type="match status" value="1"/>
</dbReference>
<evidence type="ECO:0000256" key="1">
    <source>
        <dbReference type="ARBA" id="ARBA00004141"/>
    </source>
</evidence>
<feature type="transmembrane region" description="Helical" evidence="5">
    <location>
        <begin position="250"/>
        <end position="272"/>
    </location>
</feature>
<dbReference type="Gene3D" id="6.10.280.80">
    <property type="entry name" value="NCX, peripheral helical region"/>
    <property type="match status" value="1"/>
</dbReference>
<organism evidence="7 8">
    <name type="scientific">Ectopseudomonas mendocina</name>
    <name type="common">Pseudomonas mendocina</name>
    <dbReference type="NCBI Taxonomy" id="300"/>
    <lineage>
        <taxon>Bacteria</taxon>
        <taxon>Pseudomonadati</taxon>
        <taxon>Pseudomonadota</taxon>
        <taxon>Gammaproteobacteria</taxon>
        <taxon>Pseudomonadales</taxon>
        <taxon>Pseudomonadaceae</taxon>
        <taxon>Ectopseudomonas</taxon>
    </lineage>
</organism>
<dbReference type="Proteomes" id="UP001476583">
    <property type="component" value="Chromosome"/>
</dbReference>
<dbReference type="Pfam" id="PF01699">
    <property type="entry name" value="Na_Ca_ex"/>
    <property type="match status" value="2"/>
</dbReference>
<dbReference type="InterPro" id="IPR004481">
    <property type="entry name" value="K/Na/Ca-exchanger"/>
</dbReference>
<comment type="subcellular location">
    <subcellularLocation>
        <location evidence="1">Membrane</location>
        <topology evidence="1">Multi-pass membrane protein</topology>
    </subcellularLocation>
</comment>
<evidence type="ECO:0000256" key="3">
    <source>
        <dbReference type="ARBA" id="ARBA00022989"/>
    </source>
</evidence>
<feature type="transmembrane region" description="Helical" evidence="5">
    <location>
        <begin position="6"/>
        <end position="24"/>
    </location>
</feature>
<proteinExistence type="predicted"/>
<feature type="transmembrane region" description="Helical" evidence="5">
    <location>
        <begin position="214"/>
        <end position="238"/>
    </location>
</feature>
<sequence length="369" mass="38471">MTIMTFVYLVAGIALLVAGAEVLVRGAAKLAAQLGIPPLIIGLTVVAFGTSAPETAVSVQAAVEGSGDLAIGNVVGSNIANVLLILGLTALVAPLLVSRQLIRLDVPIMIGASLLTFALAWDGQLGKIDGAILFAGIIAYTAFLIYYSRRDANSAADANDEFAKEFGDTKSKKPNAWLINLSLIVVGLVLLVVGSNFLVEGAITLARALGISELVIGLTVVAVGTSLPELATSLLAAFKGERDIAVGNIVGSNIFNLLCVLGLSALVAPLPINVSANALAFDFPVMIGVALACLPIFFAGYCINRWEGLLFLAYYVAYTAYLITSSTGQAFATTLSHAMLGYVIPLTAVSLIVIVGRAWKKQRNQEYAK</sequence>
<keyword evidence="8" id="KW-1185">Reference proteome</keyword>
<feature type="transmembrane region" description="Helical" evidence="5">
    <location>
        <begin position="31"/>
        <end position="50"/>
    </location>
</feature>
<dbReference type="PANTHER" id="PTHR10846:SF8">
    <property type="entry name" value="INNER MEMBRANE PROTEIN YRBG"/>
    <property type="match status" value="1"/>
</dbReference>
<feature type="domain" description="Sodium/calcium exchanger membrane region" evidence="6">
    <location>
        <begin position="181"/>
        <end position="323"/>
    </location>
</feature>
<feature type="domain" description="Sodium/calcium exchanger membrane region" evidence="6">
    <location>
        <begin position="6"/>
        <end position="145"/>
    </location>
</feature>
<dbReference type="Gene3D" id="1.20.1420.30">
    <property type="entry name" value="NCX, central ion-binding region"/>
    <property type="match status" value="2"/>
</dbReference>
<dbReference type="InterPro" id="IPR044880">
    <property type="entry name" value="NCX_ion-bd_dom_sf"/>
</dbReference>
<evidence type="ECO:0000256" key="5">
    <source>
        <dbReference type="SAM" id="Phobius"/>
    </source>
</evidence>
<name>A0ABZ2RIS4_ECTME</name>
<evidence type="ECO:0000313" key="7">
    <source>
        <dbReference type="EMBL" id="WXL26678.1"/>
    </source>
</evidence>
<dbReference type="NCBIfam" id="TIGR00367">
    <property type="entry name" value="calcium/sodium antiporter"/>
    <property type="match status" value="1"/>
</dbReference>
<keyword evidence="4 5" id="KW-0472">Membrane</keyword>
<accession>A0ABZ2RIS4</accession>
<dbReference type="EMBL" id="CP148074">
    <property type="protein sequence ID" value="WXL26678.1"/>
    <property type="molecule type" value="Genomic_DNA"/>
</dbReference>
<evidence type="ECO:0000256" key="2">
    <source>
        <dbReference type="ARBA" id="ARBA00022692"/>
    </source>
</evidence>
<dbReference type="InterPro" id="IPR004837">
    <property type="entry name" value="NaCa_Exmemb"/>
</dbReference>